<evidence type="ECO:0000313" key="2">
    <source>
        <dbReference type="EMBL" id="MFB9572876.1"/>
    </source>
</evidence>
<sequence length="58" mass="6220">MLRPQDRRSGPSAPVHAVGRLLCPAEEVGAAAAAWTGPRRPEDRLDRTALTSPDICAR</sequence>
<name>A0ABV5R4V6_9ACTN</name>
<organism evidence="2 3">
    <name type="scientific">Streptomyces yanii</name>
    <dbReference type="NCBI Taxonomy" id="78510"/>
    <lineage>
        <taxon>Bacteria</taxon>
        <taxon>Bacillati</taxon>
        <taxon>Actinomycetota</taxon>
        <taxon>Actinomycetes</taxon>
        <taxon>Kitasatosporales</taxon>
        <taxon>Streptomycetaceae</taxon>
        <taxon>Streptomyces</taxon>
    </lineage>
</organism>
<comment type="caution">
    <text evidence="2">The sequence shown here is derived from an EMBL/GenBank/DDBJ whole genome shotgun (WGS) entry which is preliminary data.</text>
</comment>
<dbReference type="RefSeq" id="WP_345520336.1">
    <property type="nucleotide sequence ID" value="NZ_BAAAXD010000056.1"/>
</dbReference>
<feature type="region of interest" description="Disordered" evidence="1">
    <location>
        <begin position="33"/>
        <end position="58"/>
    </location>
</feature>
<dbReference type="Proteomes" id="UP001589710">
    <property type="component" value="Unassembled WGS sequence"/>
</dbReference>
<keyword evidence="3" id="KW-1185">Reference proteome</keyword>
<reference evidence="2 3" key="1">
    <citation type="submission" date="2024-09" db="EMBL/GenBank/DDBJ databases">
        <authorList>
            <person name="Sun Q."/>
            <person name="Mori K."/>
        </authorList>
    </citation>
    <scope>NUCLEOTIDE SEQUENCE [LARGE SCALE GENOMIC DNA]</scope>
    <source>
        <strain evidence="2 3">JCM 3331</strain>
    </source>
</reference>
<gene>
    <name evidence="2" type="ORF">ACFFTL_11215</name>
</gene>
<evidence type="ECO:0000313" key="3">
    <source>
        <dbReference type="Proteomes" id="UP001589710"/>
    </source>
</evidence>
<accession>A0ABV5R4V6</accession>
<dbReference type="EMBL" id="JBHMCG010000052">
    <property type="protein sequence ID" value="MFB9572876.1"/>
    <property type="molecule type" value="Genomic_DNA"/>
</dbReference>
<evidence type="ECO:0000256" key="1">
    <source>
        <dbReference type="SAM" id="MobiDB-lite"/>
    </source>
</evidence>
<proteinExistence type="predicted"/>
<protein>
    <submittedName>
        <fullName evidence="2">Uncharacterized protein</fullName>
    </submittedName>
</protein>